<dbReference type="InterPro" id="IPR036610">
    <property type="entry name" value="PEBP-like_sf"/>
</dbReference>
<dbReference type="PANTHER" id="PTHR30289:SF1">
    <property type="entry name" value="PEBP (PHOSPHATIDYLETHANOLAMINE-BINDING PROTEIN) FAMILY PROTEIN"/>
    <property type="match status" value="1"/>
</dbReference>
<evidence type="ECO:0000313" key="2">
    <source>
        <dbReference type="Proteomes" id="UP000019146"/>
    </source>
</evidence>
<gene>
    <name evidence="1" type="ORF">K788_0006573</name>
</gene>
<dbReference type="KEGG" id="bcai:K788_0006573"/>
<reference evidence="1 2" key="1">
    <citation type="journal article" date="2014" name="Genome Announc.">
        <title>Draft Genome Sequence of the Haloacid-Degrading Burkholderia caribensis Strain MBA4.</title>
        <authorList>
            <person name="Pan Y."/>
            <person name="Kong K.F."/>
            <person name="Tsang J.S."/>
        </authorList>
    </citation>
    <scope>NUCLEOTIDE SEQUENCE [LARGE SCALE GENOMIC DNA]</scope>
    <source>
        <strain evidence="1 2">MBA4</strain>
    </source>
</reference>
<dbReference type="CDD" id="cd00865">
    <property type="entry name" value="PEBP_bact_arch"/>
    <property type="match status" value="1"/>
</dbReference>
<dbReference type="InterPro" id="IPR008914">
    <property type="entry name" value="PEBP"/>
</dbReference>
<protein>
    <submittedName>
        <fullName evidence="1">UPF0098 protein ybcL</fullName>
    </submittedName>
</protein>
<name>A0A0P0R987_9BURK</name>
<organism evidence="1 2">
    <name type="scientific">Paraburkholderia caribensis MBA4</name>
    <dbReference type="NCBI Taxonomy" id="1323664"/>
    <lineage>
        <taxon>Bacteria</taxon>
        <taxon>Pseudomonadati</taxon>
        <taxon>Pseudomonadota</taxon>
        <taxon>Betaproteobacteria</taxon>
        <taxon>Burkholderiales</taxon>
        <taxon>Burkholderiaceae</taxon>
        <taxon>Paraburkholderia</taxon>
    </lineage>
</organism>
<dbReference type="Gene3D" id="3.90.280.10">
    <property type="entry name" value="PEBP-like"/>
    <property type="match status" value="1"/>
</dbReference>
<dbReference type="AlphaFoldDB" id="A0A0P0R987"/>
<dbReference type="InterPro" id="IPR005247">
    <property type="entry name" value="YbhB_YbcL/LppC-like"/>
</dbReference>
<dbReference type="EMBL" id="CP012746">
    <property type="protein sequence ID" value="ALL64505.1"/>
    <property type="molecule type" value="Genomic_DNA"/>
</dbReference>
<dbReference type="Proteomes" id="UP000019146">
    <property type="component" value="Chromosome 1"/>
</dbReference>
<dbReference type="NCBIfam" id="TIGR00481">
    <property type="entry name" value="YbhB/YbcL family Raf kinase inhibitor-like protein"/>
    <property type="match status" value="1"/>
</dbReference>
<dbReference type="Pfam" id="PF01161">
    <property type="entry name" value="PBP"/>
    <property type="match status" value="1"/>
</dbReference>
<dbReference type="PANTHER" id="PTHR30289">
    <property type="entry name" value="UNCHARACTERIZED PROTEIN YBCL-RELATED"/>
    <property type="match status" value="1"/>
</dbReference>
<dbReference type="SUPFAM" id="SSF49777">
    <property type="entry name" value="PEBP-like"/>
    <property type="match status" value="1"/>
</dbReference>
<proteinExistence type="predicted"/>
<sequence length="170" mass="18377">MMADFRIWSDDFPANGFMPKAQEMNDKSFGVSGEGENASPALQWDAPPADTQSLALTVHDPDAPTGSGFWHWVVVNIPADARSLPRNAGKADGSLLPAGALQFRNDYGTVGFGGAAPTRGDRPHRFIFRVHALKVATLPLTADTTNAVARYMTHLNEIDSATYTGLYELK</sequence>
<evidence type="ECO:0000313" key="1">
    <source>
        <dbReference type="EMBL" id="ALL64505.1"/>
    </source>
</evidence>
<accession>A0A0P0R987</accession>